<dbReference type="GO" id="GO:0046872">
    <property type="term" value="F:metal ion binding"/>
    <property type="evidence" value="ECO:0007669"/>
    <property type="project" value="UniProtKB-KW"/>
</dbReference>
<reference evidence="18 19" key="1">
    <citation type="submission" date="2017-06" db="EMBL/GenBank/DDBJ databases">
        <title>Draft genome sequence of a variant of Elsinoe murrayae.</title>
        <authorList>
            <person name="Cheng Q."/>
        </authorList>
    </citation>
    <scope>NUCLEOTIDE SEQUENCE [LARGE SCALE GENOMIC DNA]</scope>
    <source>
        <strain evidence="18 19">CQ-2017a</strain>
    </source>
</reference>
<dbReference type="InterPro" id="IPR004584">
    <property type="entry name" value="Rad50_eukaryotes"/>
</dbReference>
<dbReference type="InterPro" id="IPR027417">
    <property type="entry name" value="P-loop_NTPase"/>
</dbReference>
<dbReference type="Gene3D" id="3.40.50.300">
    <property type="entry name" value="P-loop containing nucleotide triphosphate hydrolases"/>
    <property type="match status" value="2"/>
</dbReference>
<feature type="domain" description="Rad50/SbcC-type AAA" evidence="17">
    <location>
        <begin position="13"/>
        <end position="242"/>
    </location>
</feature>
<dbReference type="FunFam" id="3.40.50.300:FF:000947">
    <property type="entry name" value="DNA repair protein RAD50"/>
    <property type="match status" value="1"/>
</dbReference>
<dbReference type="STRING" id="2082308.A0A2K1QJ32"/>
<keyword evidence="7" id="KW-0479">Metal-binding</keyword>
<keyword evidence="11 15" id="KW-0175">Coiled coil</keyword>
<dbReference type="GO" id="GO:0070192">
    <property type="term" value="P:chromosome organization involved in meiotic cell cycle"/>
    <property type="evidence" value="ECO:0007669"/>
    <property type="project" value="TreeGrafter"/>
</dbReference>
<dbReference type="GO" id="GO:0043047">
    <property type="term" value="F:single-stranded telomeric DNA binding"/>
    <property type="evidence" value="ECO:0007669"/>
    <property type="project" value="TreeGrafter"/>
</dbReference>
<evidence type="ECO:0000256" key="5">
    <source>
        <dbReference type="ARBA" id="ARBA00017893"/>
    </source>
</evidence>
<evidence type="ECO:0000256" key="13">
    <source>
        <dbReference type="ARBA" id="ARBA00023242"/>
    </source>
</evidence>
<dbReference type="GO" id="GO:0030870">
    <property type="term" value="C:Mre11 complex"/>
    <property type="evidence" value="ECO:0007669"/>
    <property type="project" value="InterPro"/>
</dbReference>
<dbReference type="Proteomes" id="UP000243797">
    <property type="component" value="Unassembled WGS sequence"/>
</dbReference>
<dbReference type="GO" id="GO:0003691">
    <property type="term" value="F:double-stranded telomeric DNA binding"/>
    <property type="evidence" value="ECO:0007669"/>
    <property type="project" value="TreeGrafter"/>
</dbReference>
<accession>A0A2K1QJ32</accession>
<comment type="subcellular location">
    <subcellularLocation>
        <location evidence="3">Chromosome</location>
    </subcellularLocation>
    <subcellularLocation>
        <location evidence="2">Nucleus</location>
    </subcellularLocation>
</comment>
<dbReference type="FunCoup" id="A0A2K1QJ32">
    <property type="interactions" value="981"/>
</dbReference>
<feature type="region of interest" description="Disordered" evidence="16">
    <location>
        <begin position="895"/>
        <end position="915"/>
    </location>
</feature>
<evidence type="ECO:0000256" key="1">
    <source>
        <dbReference type="ARBA" id="ARBA00001947"/>
    </source>
</evidence>
<evidence type="ECO:0000256" key="16">
    <source>
        <dbReference type="SAM" id="MobiDB-lite"/>
    </source>
</evidence>
<feature type="coiled-coil region" evidence="15">
    <location>
        <begin position="307"/>
        <end position="440"/>
    </location>
</feature>
<comment type="caution">
    <text evidence="18">The sequence shown here is derived from an EMBL/GenBank/DDBJ whole genome shotgun (WGS) entry which is preliminary data.</text>
</comment>
<keyword evidence="12" id="KW-0234">DNA repair</keyword>
<dbReference type="GO" id="GO:0016887">
    <property type="term" value="F:ATP hydrolysis activity"/>
    <property type="evidence" value="ECO:0007669"/>
    <property type="project" value="InterPro"/>
</dbReference>
<dbReference type="PANTHER" id="PTHR18867">
    <property type="entry name" value="RAD50"/>
    <property type="match status" value="1"/>
</dbReference>
<feature type="coiled-coil region" evidence="15">
    <location>
        <begin position="981"/>
        <end position="1071"/>
    </location>
</feature>
<evidence type="ECO:0000256" key="11">
    <source>
        <dbReference type="ARBA" id="ARBA00023054"/>
    </source>
</evidence>
<keyword evidence="13" id="KW-0539">Nucleus</keyword>
<evidence type="ECO:0000256" key="15">
    <source>
        <dbReference type="SAM" id="Coils"/>
    </source>
</evidence>
<evidence type="ECO:0000256" key="10">
    <source>
        <dbReference type="ARBA" id="ARBA00022833"/>
    </source>
</evidence>
<keyword evidence="9" id="KW-0378">Hydrolase</keyword>
<dbReference type="OrthoDB" id="18797at2759"/>
<evidence type="ECO:0000313" key="18">
    <source>
        <dbReference type="EMBL" id="PNS15168.1"/>
    </source>
</evidence>
<keyword evidence="10" id="KW-0862">Zinc</keyword>
<dbReference type="InterPro" id="IPR038729">
    <property type="entry name" value="Rad50/SbcC_AAA"/>
</dbReference>
<dbReference type="Pfam" id="PF13558">
    <property type="entry name" value="SbcC_Walker_B"/>
    <property type="match status" value="1"/>
</dbReference>
<evidence type="ECO:0000256" key="2">
    <source>
        <dbReference type="ARBA" id="ARBA00004123"/>
    </source>
</evidence>
<feature type="coiled-coil region" evidence="15">
    <location>
        <begin position="694"/>
        <end position="778"/>
    </location>
</feature>
<dbReference type="Pfam" id="PF13476">
    <property type="entry name" value="AAA_23"/>
    <property type="match status" value="1"/>
</dbReference>
<comment type="cofactor">
    <cofactor evidence="1">
        <name>Zn(2+)</name>
        <dbReference type="ChEBI" id="CHEBI:29105"/>
    </cofactor>
</comment>
<dbReference type="GO" id="GO:0051880">
    <property type="term" value="F:G-quadruplex DNA binding"/>
    <property type="evidence" value="ECO:0007669"/>
    <property type="project" value="TreeGrafter"/>
</dbReference>
<dbReference type="InParanoid" id="A0A2K1QJ32"/>
<evidence type="ECO:0000256" key="3">
    <source>
        <dbReference type="ARBA" id="ARBA00004286"/>
    </source>
</evidence>
<keyword evidence="19" id="KW-1185">Reference proteome</keyword>
<evidence type="ECO:0000259" key="17">
    <source>
        <dbReference type="Pfam" id="PF13476"/>
    </source>
</evidence>
<evidence type="ECO:0000256" key="9">
    <source>
        <dbReference type="ARBA" id="ARBA00022801"/>
    </source>
</evidence>
<evidence type="ECO:0000256" key="4">
    <source>
        <dbReference type="ARBA" id="ARBA00009439"/>
    </source>
</evidence>
<dbReference type="GO" id="GO:0000722">
    <property type="term" value="P:telomere maintenance via recombination"/>
    <property type="evidence" value="ECO:0007669"/>
    <property type="project" value="TreeGrafter"/>
</dbReference>
<dbReference type="NCBIfam" id="TIGR00606">
    <property type="entry name" value="rad50"/>
    <property type="match status" value="1"/>
</dbReference>
<feature type="coiled-coil region" evidence="15">
    <location>
        <begin position="509"/>
        <end position="536"/>
    </location>
</feature>
<evidence type="ECO:0000256" key="7">
    <source>
        <dbReference type="ARBA" id="ARBA00022723"/>
    </source>
</evidence>
<evidence type="ECO:0000256" key="14">
    <source>
        <dbReference type="ARBA" id="ARBA00049360"/>
    </source>
</evidence>
<feature type="compositionally biased region" description="Polar residues" evidence="16">
    <location>
        <begin position="895"/>
        <end position="905"/>
    </location>
</feature>
<comment type="similarity">
    <text evidence="4">Belongs to the SMC family. RAD50 subfamily.</text>
</comment>
<evidence type="ECO:0000256" key="12">
    <source>
        <dbReference type="ARBA" id="ARBA00023204"/>
    </source>
</evidence>
<dbReference type="FunFam" id="3.40.50.300:FF:001195">
    <property type="entry name" value="DNA repair protein rad50"/>
    <property type="match status" value="1"/>
</dbReference>
<keyword evidence="6" id="KW-0158">Chromosome</keyword>
<dbReference type="GO" id="GO:0000794">
    <property type="term" value="C:condensed nuclear chromosome"/>
    <property type="evidence" value="ECO:0007669"/>
    <property type="project" value="TreeGrafter"/>
</dbReference>
<evidence type="ECO:0000256" key="8">
    <source>
        <dbReference type="ARBA" id="ARBA00022763"/>
    </source>
</evidence>
<gene>
    <name evidence="18" type="ORF">CAC42_8169</name>
</gene>
<feature type="compositionally biased region" description="Basic and acidic residues" evidence="16">
    <location>
        <begin position="906"/>
        <end position="915"/>
    </location>
</feature>
<keyword evidence="8" id="KW-0227">DNA damage</keyword>
<dbReference type="PANTHER" id="PTHR18867:SF12">
    <property type="entry name" value="DNA REPAIR PROTEIN RAD50"/>
    <property type="match status" value="1"/>
</dbReference>
<evidence type="ECO:0000256" key="6">
    <source>
        <dbReference type="ARBA" id="ARBA00022454"/>
    </source>
</evidence>
<sequence>MWVATSAKPKIDKLSILGIRSFSPKTCEVIEFLTPLTLIVGFNGSGKTTIIECLKYATTGEMPEGAKVGGAWIHDPKLTGERETLGQVRLSFRNGKGERMILNRNVSLTVTRNSRSFKALETTLVRKKINGERESISSRVAQINELVPDLLGVSKAVLENVIFCHQENSLWPMSPPNDLKKKFDDIFEAVKYTQAVENIRKLRKEYADKLKVLKVEEINSKQYKDKGVKVEQESHDLYEQLEQGRAVQSELEEAGRLIDAQYEECIGNISRLSTLHGDLKGKRIQYQTKLESVKKIERNIKPLSESDQELQQMLDDFESRVEELKALSEEHRKEYNELASQTQKTRSSLLTKERELGALNAQKENYERQLEVREKLVKEIARSHSIRGFDLDVDEEQVAAFREKMTALKKSQTQELERARKKANEELQKAQAVLSGINERKTGFVQRKEAARSAITTNDRRIARLQSDYDLIEVDEGAKAALESSINDSQNRLRDVKSSWETAGWEERLRQINSEITSLDEKKERLDAELAEGAKRAGEVARLEYLYKEVRDGEASLQSMTNTHGTKITSLINAEWTISDLDHDFQKTLHAKNTAVTEAERQRDGVSNELAQINYKLSDCRRELKKKHTQAVELRKTIRDTLGADVSEFKVRLVEVEKENDTVMNNTSASESMIDYFEKSMKTAEEHHACRLCARTFENQSEELRKFVARLQRNIKGVQEKNDAQEAEEVQAELKSLRGLVPSYETWERLSESEIPNLEKEEKRLQSQKDELDTEIERHDSIVGDRQSERVDVESLASIVKSMVKYHTDTTGHLQQIKVLESKQSNPGRFRTLDQINDDIKAVAETSRGARGSLNKVTTDRDRARSAITNLELELRDLGSKLESTNYKLKEKLSLQSQVNDAKQSNAEHRESLRAADEAMQSLGPELGQAQSVYDEASRQGSEKDHQLRERIAALDRSLNQLEVAEQGIKSYHDRDGPAQIHRAQHSIESMKSEIQSIEQKMTGITKKANNIENQLRNNEDTKRNIGDNLDYRRDKLDVEKVSREIEDLESRNVEADQQEYTEQKAHLEAERLKNNAAQSRLVGQLQEKDDRLAKNLADWETDYKDAARKYKEAHIRVETTKAAVEDLGRYGSALENAVMKYHSLKMEEVNRIIDELWRRTYQGTDVDTIIIKSENESLKGGRSYKYRVCMVKQDAEMDMRGRCSAGQKVLASIIIRLALAECFGVNCGLIALDEPTTNLDRDNIQALARGLSEIIRVRRQQSNFQLIVITHDEEFLRYMQCSDYADEYYRVSRDHKQDTEITKQSIGYVMN</sequence>
<evidence type="ECO:0000313" key="19">
    <source>
        <dbReference type="Proteomes" id="UP000243797"/>
    </source>
</evidence>
<dbReference type="SUPFAM" id="SSF52540">
    <property type="entry name" value="P-loop containing nucleoside triphosphate hydrolases"/>
    <property type="match status" value="2"/>
</dbReference>
<proteinExistence type="inferred from homology"/>
<dbReference type="GO" id="GO:0006302">
    <property type="term" value="P:double-strand break repair"/>
    <property type="evidence" value="ECO:0007669"/>
    <property type="project" value="InterPro"/>
</dbReference>
<protein>
    <recommendedName>
        <fullName evidence="5">DNA repair protein RAD50</fullName>
    </recommendedName>
</protein>
<name>A0A2K1QJ32_9PEZI</name>
<comment type="catalytic activity">
    <reaction evidence="14">
        <text>ATP + H2O = ADP + phosphate + H(+)</text>
        <dbReference type="Rhea" id="RHEA:13065"/>
        <dbReference type="ChEBI" id="CHEBI:15377"/>
        <dbReference type="ChEBI" id="CHEBI:15378"/>
        <dbReference type="ChEBI" id="CHEBI:30616"/>
        <dbReference type="ChEBI" id="CHEBI:43474"/>
        <dbReference type="ChEBI" id="CHEBI:456216"/>
    </reaction>
</comment>
<organism evidence="18 19">
    <name type="scientific">Sphaceloma murrayae</name>
    <dbReference type="NCBI Taxonomy" id="2082308"/>
    <lineage>
        <taxon>Eukaryota</taxon>
        <taxon>Fungi</taxon>
        <taxon>Dikarya</taxon>
        <taxon>Ascomycota</taxon>
        <taxon>Pezizomycotina</taxon>
        <taxon>Dothideomycetes</taxon>
        <taxon>Dothideomycetidae</taxon>
        <taxon>Myriangiales</taxon>
        <taxon>Elsinoaceae</taxon>
        <taxon>Sphaceloma</taxon>
    </lineage>
</organism>
<dbReference type="EMBL" id="NKHZ01000080">
    <property type="protein sequence ID" value="PNS15168.1"/>
    <property type="molecule type" value="Genomic_DNA"/>
</dbReference>
<dbReference type="GO" id="GO:0007004">
    <property type="term" value="P:telomere maintenance via telomerase"/>
    <property type="evidence" value="ECO:0007669"/>
    <property type="project" value="TreeGrafter"/>
</dbReference>